<proteinExistence type="predicted"/>
<keyword evidence="4" id="KW-1185">Reference proteome</keyword>
<organism evidence="3 4">
    <name type="scientific">Micromonospora vulcania</name>
    <dbReference type="NCBI Taxonomy" id="1441873"/>
    <lineage>
        <taxon>Bacteria</taxon>
        <taxon>Bacillati</taxon>
        <taxon>Actinomycetota</taxon>
        <taxon>Actinomycetes</taxon>
        <taxon>Micromonosporales</taxon>
        <taxon>Micromonosporaceae</taxon>
        <taxon>Micromonospora</taxon>
    </lineage>
</organism>
<reference evidence="4" key="1">
    <citation type="journal article" date="2019" name="Int. J. Syst. Evol. Microbiol.">
        <title>The Global Catalogue of Microorganisms (GCM) 10K type strain sequencing project: providing services to taxonomists for standard genome sequencing and annotation.</title>
        <authorList>
            <consortium name="The Broad Institute Genomics Platform"/>
            <consortium name="The Broad Institute Genome Sequencing Center for Infectious Disease"/>
            <person name="Wu L."/>
            <person name="Ma J."/>
        </authorList>
    </citation>
    <scope>NUCLEOTIDE SEQUENCE [LARGE SCALE GENOMIC DNA]</scope>
    <source>
        <strain evidence="4">CGMCC 4.7144</strain>
    </source>
</reference>
<feature type="transmembrane region" description="Helical" evidence="2">
    <location>
        <begin position="12"/>
        <end position="33"/>
    </location>
</feature>
<dbReference type="InterPro" id="IPR001646">
    <property type="entry name" value="5peptide_repeat"/>
</dbReference>
<dbReference type="EMBL" id="JBHSQS010000005">
    <property type="protein sequence ID" value="MFC5923834.1"/>
    <property type="molecule type" value="Genomic_DNA"/>
</dbReference>
<feature type="region of interest" description="Disordered" evidence="1">
    <location>
        <begin position="468"/>
        <end position="493"/>
    </location>
</feature>
<dbReference type="Pfam" id="PF13576">
    <property type="entry name" value="Pentapeptide_3"/>
    <property type="match status" value="2"/>
</dbReference>
<dbReference type="PANTHER" id="PTHR14136:SF17">
    <property type="entry name" value="BTB_POZ DOMAIN-CONTAINING PROTEIN KCTD9"/>
    <property type="match status" value="1"/>
</dbReference>
<gene>
    <name evidence="3" type="ORF">ACFQGL_10835</name>
</gene>
<evidence type="ECO:0000313" key="4">
    <source>
        <dbReference type="Proteomes" id="UP001596226"/>
    </source>
</evidence>
<dbReference type="Proteomes" id="UP001596226">
    <property type="component" value="Unassembled WGS sequence"/>
</dbReference>
<name>A0ABW1H2K1_9ACTN</name>
<keyword evidence="2" id="KW-0812">Transmembrane</keyword>
<keyword evidence="2" id="KW-0472">Membrane</keyword>
<dbReference type="InterPro" id="IPR051082">
    <property type="entry name" value="Pentapeptide-BTB/POZ_domain"/>
</dbReference>
<keyword evidence="2" id="KW-1133">Transmembrane helix</keyword>
<dbReference type="RefSeq" id="WP_377509264.1">
    <property type="nucleotide sequence ID" value="NZ_JBHSQS010000005.1"/>
</dbReference>
<dbReference type="PANTHER" id="PTHR14136">
    <property type="entry name" value="BTB_POZ DOMAIN-CONTAINING PROTEIN KCTD9"/>
    <property type="match status" value="1"/>
</dbReference>
<feature type="transmembrane region" description="Helical" evidence="2">
    <location>
        <begin position="53"/>
        <end position="73"/>
    </location>
</feature>
<evidence type="ECO:0000256" key="1">
    <source>
        <dbReference type="SAM" id="MobiDB-lite"/>
    </source>
</evidence>
<accession>A0ABW1H2K1</accession>
<evidence type="ECO:0000313" key="3">
    <source>
        <dbReference type="EMBL" id="MFC5923834.1"/>
    </source>
</evidence>
<evidence type="ECO:0000256" key="2">
    <source>
        <dbReference type="SAM" id="Phobius"/>
    </source>
</evidence>
<protein>
    <submittedName>
        <fullName evidence="3">Pentapeptide repeat-containing protein</fullName>
    </submittedName>
</protein>
<sequence>MEQPLRAMRWWPVTLAAVVVVLGGGAMAMWLLGVWSPIPTAVSTPERLRLDRIRTGLTVAAGLAAGVTLLMTMRRQAWSEQAQQFTQLDAVEQRITALYVAATEQLGSDKAAVRLAGLYALERLGQDNSKLRQVVVEVWCAYLRMPYTPPTEVLRRNVKGSPQYAAPDAEAPKLEDDQQRREELQVRLTAQRLIAKHLRMSDKPDDSEQATYWRDTASERMSVDLVGANLVDFTLASCHAHQLNAESAQFHGVADLTSAQFHGDVNLRLAHFHSKAELREVQFHRYADFSAAHFHGHTDLSEAHFYYGTNARAAKFCGDASLHGVQFYGYAYLFGVQFHGNVNLCSTQFHDDANLGGAEFQGKFTHIDGSAFYKNADLRMAIFGRNAGLSSTKFYGEVNLRDAAFHGYADLRGTQFYEDADLRAQFLRGVDMSGARATSTVHLPSGWTLADGASTKCELHQVVRTEAKAGGGSTPAFAPAHTSTDQSGREELT</sequence>
<dbReference type="Gene3D" id="2.160.20.80">
    <property type="entry name" value="E3 ubiquitin-protein ligase SopA"/>
    <property type="match status" value="1"/>
</dbReference>
<comment type="caution">
    <text evidence="3">The sequence shown here is derived from an EMBL/GenBank/DDBJ whole genome shotgun (WGS) entry which is preliminary data.</text>
</comment>